<dbReference type="Gene3D" id="3.30.470.20">
    <property type="entry name" value="ATP-grasp fold, B domain"/>
    <property type="match status" value="1"/>
</dbReference>
<proteinExistence type="predicted"/>
<reference evidence="1 2" key="1">
    <citation type="journal article" date="2016" name="Antonie Van Leeuwenhoek">
        <title>Bacillus depressus sp. nov., isolated from soil of a sunflower field.</title>
        <authorList>
            <person name="Wei X."/>
            <person name="Xin D."/>
            <person name="Xin Y."/>
            <person name="Zhang H."/>
            <person name="Wang T."/>
            <person name="Zhang J."/>
        </authorList>
    </citation>
    <scope>NUCLEOTIDE SEQUENCE [LARGE SCALE GENOMIC DNA]</scope>
    <source>
        <strain evidence="1 2">BZ1</strain>
    </source>
</reference>
<comment type="caution">
    <text evidence="1">The sequence shown here is derived from an EMBL/GenBank/DDBJ whole genome shotgun (WGS) entry which is preliminary data.</text>
</comment>
<evidence type="ECO:0000313" key="2">
    <source>
        <dbReference type="Proteomes" id="UP000481030"/>
    </source>
</evidence>
<sequence length="243" mass="28022">MVNVSYGKWTNHKTLILDDQLKEFLPETMLLTEDNFWRLMDRHQQVIVKPNMGRFGNGLLKIKTIDTGLYEFRSNMLKTIIHGRMETYKAVNSNLISRKNIVQQAIDLAKINDFPFDLRIMVQRKKKVASWVVTGKAAKVACEGYFITNIAQKVMIVQDALDNSNIENINPNELIKRIEAITQLTAARLSSIYPGHRIFGLDIGIDKSGEIWIFEANYAPSLAIFRLLGDKKTLRKIKRFKRH</sequence>
<organism evidence="1 2">
    <name type="scientific">Cytobacillus depressus</name>
    <dbReference type="NCBI Taxonomy" id="1602942"/>
    <lineage>
        <taxon>Bacteria</taxon>
        <taxon>Bacillati</taxon>
        <taxon>Bacillota</taxon>
        <taxon>Bacilli</taxon>
        <taxon>Bacillales</taxon>
        <taxon>Bacillaceae</taxon>
        <taxon>Cytobacillus</taxon>
    </lineage>
</organism>
<dbReference type="InterPro" id="IPR026838">
    <property type="entry name" value="YheC/D"/>
</dbReference>
<dbReference type="SUPFAM" id="SSF56059">
    <property type="entry name" value="Glutathione synthetase ATP-binding domain-like"/>
    <property type="match status" value="1"/>
</dbReference>
<protein>
    <recommendedName>
        <fullName evidence="3">ATP-grasp domain-containing protein</fullName>
    </recommendedName>
</protein>
<accession>A0A6L3V506</accession>
<name>A0A6L3V506_9BACI</name>
<gene>
    <name evidence="1" type="ORF">F7731_11560</name>
</gene>
<dbReference type="EMBL" id="WBOS01000004">
    <property type="protein sequence ID" value="KAB2336133.1"/>
    <property type="molecule type" value="Genomic_DNA"/>
</dbReference>
<dbReference type="Proteomes" id="UP000481030">
    <property type="component" value="Unassembled WGS sequence"/>
</dbReference>
<evidence type="ECO:0000313" key="1">
    <source>
        <dbReference type="EMBL" id="KAB2336133.1"/>
    </source>
</evidence>
<keyword evidence="2" id="KW-1185">Reference proteome</keyword>
<dbReference type="OrthoDB" id="7869153at2"/>
<dbReference type="AlphaFoldDB" id="A0A6L3V506"/>
<evidence type="ECO:0008006" key="3">
    <source>
        <dbReference type="Google" id="ProtNLM"/>
    </source>
</evidence>
<dbReference type="Pfam" id="PF14398">
    <property type="entry name" value="ATPgrasp_YheCD"/>
    <property type="match status" value="1"/>
</dbReference>